<feature type="transmembrane region" description="Helical" evidence="6">
    <location>
        <begin position="370"/>
        <end position="389"/>
    </location>
</feature>
<feature type="transmembrane region" description="Helical" evidence="6">
    <location>
        <begin position="208"/>
        <end position="229"/>
    </location>
</feature>
<reference evidence="9" key="1">
    <citation type="journal article" date="2019" name="Int. J. Syst. Evol. Microbiol.">
        <title>The Global Catalogue of Microorganisms (GCM) 10K type strain sequencing project: providing services to taxonomists for standard genome sequencing and annotation.</title>
        <authorList>
            <consortium name="The Broad Institute Genomics Platform"/>
            <consortium name="The Broad Institute Genome Sequencing Center for Infectious Disease"/>
            <person name="Wu L."/>
            <person name="Ma J."/>
        </authorList>
    </citation>
    <scope>NUCLEOTIDE SEQUENCE [LARGE SCALE GENOMIC DNA]</scope>
    <source>
        <strain evidence="9">CGMCC 4.7152</strain>
    </source>
</reference>
<dbReference type="PROSITE" id="PS50146">
    <property type="entry name" value="DAGK"/>
    <property type="match status" value="1"/>
</dbReference>
<gene>
    <name evidence="8" type="ORF">ACFPIJ_57260</name>
</gene>
<feature type="transmembrane region" description="Helical" evidence="6">
    <location>
        <begin position="175"/>
        <end position="196"/>
    </location>
</feature>
<comment type="caution">
    <text evidence="8">The sequence shown here is derived from an EMBL/GenBank/DDBJ whole genome shotgun (WGS) entry which is preliminary data.</text>
</comment>
<dbReference type="PANTHER" id="PTHR30213">
    <property type="entry name" value="INNER MEMBRANE PROTEIN YHJD"/>
    <property type="match status" value="1"/>
</dbReference>
<accession>A0ABV9WGX8</accession>
<keyword evidence="9" id="KW-1185">Reference proteome</keyword>
<dbReference type="PANTHER" id="PTHR30213:SF1">
    <property type="entry name" value="INNER MEMBRANE PROTEIN YHJD"/>
    <property type="match status" value="1"/>
</dbReference>
<dbReference type="Proteomes" id="UP001595912">
    <property type="component" value="Unassembled WGS sequence"/>
</dbReference>
<keyword evidence="4 6" id="KW-1133">Transmembrane helix</keyword>
<dbReference type="Pfam" id="PF00781">
    <property type="entry name" value="DAGK_cat"/>
    <property type="match status" value="1"/>
</dbReference>
<evidence type="ECO:0000256" key="3">
    <source>
        <dbReference type="ARBA" id="ARBA00022692"/>
    </source>
</evidence>
<dbReference type="Pfam" id="PF03631">
    <property type="entry name" value="Virul_fac_BrkB"/>
    <property type="match status" value="1"/>
</dbReference>
<keyword evidence="3 6" id="KW-0812">Transmembrane</keyword>
<feature type="transmembrane region" description="Helical" evidence="6">
    <location>
        <begin position="447"/>
        <end position="468"/>
    </location>
</feature>
<dbReference type="InterPro" id="IPR017039">
    <property type="entry name" value="Virul_fac_BrkB"/>
</dbReference>
<evidence type="ECO:0000259" key="7">
    <source>
        <dbReference type="PROSITE" id="PS50146"/>
    </source>
</evidence>
<organism evidence="8 9">
    <name type="scientific">Dactylosporangium cerinum</name>
    <dbReference type="NCBI Taxonomy" id="1434730"/>
    <lineage>
        <taxon>Bacteria</taxon>
        <taxon>Bacillati</taxon>
        <taxon>Actinomycetota</taxon>
        <taxon>Actinomycetes</taxon>
        <taxon>Micromonosporales</taxon>
        <taxon>Micromonosporaceae</taxon>
        <taxon>Dactylosporangium</taxon>
    </lineage>
</organism>
<feature type="transmembrane region" description="Helical" evidence="6">
    <location>
        <begin position="35"/>
        <end position="56"/>
    </location>
</feature>
<keyword evidence="2" id="KW-1003">Cell membrane</keyword>
<proteinExistence type="predicted"/>
<feature type="transmembrane region" description="Helical" evidence="6">
    <location>
        <begin position="395"/>
        <end position="416"/>
    </location>
</feature>
<feature type="transmembrane region" description="Helical" evidence="6">
    <location>
        <begin position="95"/>
        <end position="117"/>
    </location>
</feature>
<evidence type="ECO:0000256" key="4">
    <source>
        <dbReference type="ARBA" id="ARBA00022989"/>
    </source>
</evidence>
<evidence type="ECO:0000256" key="1">
    <source>
        <dbReference type="ARBA" id="ARBA00004651"/>
    </source>
</evidence>
<comment type="subcellular location">
    <subcellularLocation>
        <location evidence="1">Cell membrane</location>
        <topology evidence="1">Multi-pass membrane protein</topology>
    </subcellularLocation>
</comment>
<protein>
    <submittedName>
        <fullName evidence="8">YhjD/YihY/BrkB family envelope integrity protein</fullName>
    </submittedName>
</protein>
<dbReference type="InterPro" id="IPR016064">
    <property type="entry name" value="NAD/diacylglycerol_kinase_sf"/>
</dbReference>
<dbReference type="Gene3D" id="3.40.50.10330">
    <property type="entry name" value="Probable inorganic polyphosphate/atp-NAD kinase, domain 1"/>
    <property type="match status" value="1"/>
</dbReference>
<evidence type="ECO:0000313" key="8">
    <source>
        <dbReference type="EMBL" id="MFC5007349.1"/>
    </source>
</evidence>
<name>A0ABV9WGX8_9ACTN</name>
<dbReference type="SMART" id="SM00046">
    <property type="entry name" value="DAGKc"/>
    <property type="match status" value="1"/>
</dbReference>
<keyword evidence="5 6" id="KW-0472">Membrane</keyword>
<dbReference type="InterPro" id="IPR001206">
    <property type="entry name" value="Diacylglycerol_kinase_cat_dom"/>
</dbReference>
<evidence type="ECO:0000256" key="2">
    <source>
        <dbReference type="ARBA" id="ARBA00022475"/>
    </source>
</evidence>
<dbReference type="SUPFAM" id="SSF111331">
    <property type="entry name" value="NAD kinase/diacylglycerol kinase-like"/>
    <property type="match status" value="1"/>
</dbReference>
<evidence type="ECO:0000256" key="5">
    <source>
        <dbReference type="ARBA" id="ARBA00023136"/>
    </source>
</evidence>
<feature type="transmembrane region" description="Helical" evidence="6">
    <location>
        <begin position="241"/>
        <end position="263"/>
    </location>
</feature>
<dbReference type="InterPro" id="IPR017438">
    <property type="entry name" value="ATP-NAD_kinase_N"/>
</dbReference>
<dbReference type="Gene3D" id="2.60.200.40">
    <property type="match status" value="1"/>
</dbReference>
<evidence type="ECO:0000313" key="9">
    <source>
        <dbReference type="Proteomes" id="UP001595912"/>
    </source>
</evidence>
<feature type="transmembrane region" description="Helical" evidence="6">
    <location>
        <begin position="423"/>
        <end position="441"/>
    </location>
</feature>
<evidence type="ECO:0000256" key="6">
    <source>
        <dbReference type="SAM" id="Phobius"/>
    </source>
</evidence>
<feature type="transmembrane region" description="Helical" evidence="6">
    <location>
        <begin position="138"/>
        <end position="163"/>
    </location>
</feature>
<sequence>MDRFQRRHAWLGFPLAVVYKFVDDRGPYLAAMVTYYGFISLFPLTLLFLTALGFFLEANPDLYQQLVQTTVGDLPVIGTELQRNVSGLRGSGTRLVLSVLGALYGGLGAMQAAQAGFNHIYGVPRTEQPNPIRSRLRSLGLLLTLGSAVLLSAVAATFVAFAHELTGRSGPGLQFLGYLLTFIINAGLFTAAMQLLTARTLRVRQVLAGGLIAATSWMALQTVGARYIADRLSHASALYGTFGLVLAALAWIYLQALVLMLCAEINMIANYRLWPRALLTPFTDDVELTEADRQIYTTFAAAQRFKDFETVRVDFSPPPRVNGGEPAAVPPVGLIRGAYRPGREGEGHWLGKAVREMDEGRPATDRAATWLARAAFAAAAAAVGLLVGVAGLRGIGLLAVGAAGAAAGIAGLWWFLTRRGLRRLAAAAVTIAAPVTVVTLYGRAGLLWLVLTCGALSIAAAAAGRAALQRTGRAEDAQGSEVPPPLHPFLIMNPRSGGGKVQRCDLARKARALGAEVVLLDEAGTSDVAALARRAVRAGADLLGVAAGDGTQAAVAAVAVDNDLPFLVIPAGTRNHFAMDLGLDRADPASGLDALTNGVEIRTDVGLVNDRMFVNNASFGVYAALVQSPAYRDDKAGTALDLLPDLLTAGHDPPLRLRAGQTLVSGPPAILVSNNPYAVNDVIGAGRRERLTDGVLGVLAVSANNASDAVRLMRGGRSKGLTRCTADEIVVDADTPWIPAGVDGESARLSTPVRCRIRPGALRVRVPRNRPGRRPGPPLDWRRLGRLAFPAGRGRP</sequence>
<feature type="domain" description="DAGKc" evidence="7">
    <location>
        <begin position="483"/>
        <end position="612"/>
    </location>
</feature>
<dbReference type="EMBL" id="JBHSIU010000121">
    <property type="protein sequence ID" value="MFC5007349.1"/>
    <property type="molecule type" value="Genomic_DNA"/>
</dbReference>